<dbReference type="AlphaFoldDB" id="A0A7J0CG27"/>
<comment type="caution">
    <text evidence="2">The sequence shown here is derived from an EMBL/GenBank/DDBJ whole genome shotgun (WGS) entry which is preliminary data.</text>
</comment>
<sequence length="72" mass="8151">MVPLINGADSTLRWIIEDIWRRFDDDHTRPGAPLFPSERKNADESSRRVGDDALRKGSRTLPKRTYPGGAKS</sequence>
<gene>
    <name evidence="3" type="ORF">HEB29_005682</name>
    <name evidence="2" type="ORF">Sfulv_60280</name>
</gene>
<reference evidence="3 5" key="2">
    <citation type="submission" date="2020-07" db="EMBL/GenBank/DDBJ databases">
        <title>Sequencing the genomes of 1000 actinobacteria strains.</title>
        <authorList>
            <person name="Klenk H.-P."/>
        </authorList>
    </citation>
    <scope>NUCLEOTIDE SEQUENCE [LARGE SCALE GENOMIC DNA]</scope>
    <source>
        <strain evidence="3 5">DSM 41455</strain>
    </source>
</reference>
<proteinExistence type="predicted"/>
<dbReference type="EMBL" id="JACCCF010000001">
    <property type="protein sequence ID" value="NYE44671.1"/>
    <property type="molecule type" value="Genomic_DNA"/>
</dbReference>
<protein>
    <submittedName>
        <fullName evidence="2">Uncharacterized protein</fullName>
    </submittedName>
</protein>
<dbReference type="Proteomes" id="UP000498980">
    <property type="component" value="Unassembled WGS sequence"/>
</dbReference>
<reference evidence="2 4" key="1">
    <citation type="submission" date="2020-05" db="EMBL/GenBank/DDBJ databases">
        <title>Whole genome shotgun sequence of Streptomyces fulvorobeus NBRC 15897.</title>
        <authorList>
            <person name="Komaki H."/>
            <person name="Tamura T."/>
        </authorList>
    </citation>
    <scope>NUCLEOTIDE SEQUENCE [LARGE SCALE GENOMIC DNA]</scope>
    <source>
        <strain evidence="2 4">NBRC 15897</strain>
    </source>
</reference>
<evidence type="ECO:0000313" key="4">
    <source>
        <dbReference type="Proteomes" id="UP000498980"/>
    </source>
</evidence>
<evidence type="ECO:0000313" key="5">
    <source>
        <dbReference type="Proteomes" id="UP000530403"/>
    </source>
</evidence>
<organism evidence="2 4">
    <name type="scientific">Streptomyces fulvorobeus</name>
    <dbReference type="NCBI Taxonomy" id="284028"/>
    <lineage>
        <taxon>Bacteria</taxon>
        <taxon>Bacillati</taxon>
        <taxon>Actinomycetota</taxon>
        <taxon>Actinomycetes</taxon>
        <taxon>Kitasatosporales</taxon>
        <taxon>Streptomycetaceae</taxon>
        <taxon>Streptomyces</taxon>
    </lineage>
</organism>
<evidence type="ECO:0000313" key="3">
    <source>
        <dbReference type="EMBL" id="NYE44671.1"/>
    </source>
</evidence>
<dbReference type="EMBL" id="BLWC01000001">
    <property type="protein sequence ID" value="GFN01218.1"/>
    <property type="molecule type" value="Genomic_DNA"/>
</dbReference>
<feature type="compositionally biased region" description="Basic and acidic residues" evidence="1">
    <location>
        <begin position="37"/>
        <end position="55"/>
    </location>
</feature>
<dbReference type="Proteomes" id="UP000530403">
    <property type="component" value="Unassembled WGS sequence"/>
</dbReference>
<name>A0A7J0CG27_9ACTN</name>
<evidence type="ECO:0000256" key="1">
    <source>
        <dbReference type="SAM" id="MobiDB-lite"/>
    </source>
</evidence>
<keyword evidence="4" id="KW-1185">Reference proteome</keyword>
<dbReference type="RefSeq" id="WP_246353280.1">
    <property type="nucleotide sequence ID" value="NZ_BAAAUE010000005.1"/>
</dbReference>
<accession>A0A7J0CG27</accession>
<evidence type="ECO:0000313" key="2">
    <source>
        <dbReference type="EMBL" id="GFN01218.1"/>
    </source>
</evidence>
<feature type="region of interest" description="Disordered" evidence="1">
    <location>
        <begin position="27"/>
        <end position="72"/>
    </location>
</feature>